<dbReference type="PROSITE" id="PS50109">
    <property type="entry name" value="HIS_KIN"/>
    <property type="match status" value="1"/>
</dbReference>
<name>A0A2T4S5X8_9STAP</name>
<evidence type="ECO:0000313" key="12">
    <source>
        <dbReference type="Proteomes" id="UP000240400"/>
    </source>
</evidence>
<dbReference type="InterPro" id="IPR036890">
    <property type="entry name" value="HATPase_C_sf"/>
</dbReference>
<dbReference type="InterPro" id="IPR003661">
    <property type="entry name" value="HisK_dim/P_dom"/>
</dbReference>
<dbReference type="PANTHER" id="PTHR45453:SF1">
    <property type="entry name" value="PHOSPHATE REGULON SENSOR PROTEIN PHOR"/>
    <property type="match status" value="1"/>
</dbReference>
<evidence type="ECO:0000256" key="6">
    <source>
        <dbReference type="ARBA" id="ARBA00022741"/>
    </source>
</evidence>
<comment type="subcellular location">
    <subcellularLocation>
        <location evidence="2">Membrane</location>
    </subcellularLocation>
</comment>
<dbReference type="CDD" id="cd00082">
    <property type="entry name" value="HisKA"/>
    <property type="match status" value="1"/>
</dbReference>
<evidence type="ECO:0000256" key="5">
    <source>
        <dbReference type="ARBA" id="ARBA00022679"/>
    </source>
</evidence>
<comment type="caution">
    <text evidence="11">The sequence shown here is derived from an EMBL/GenBank/DDBJ whole genome shotgun (WGS) entry which is preliminary data.</text>
</comment>
<dbReference type="EC" id="2.7.13.3" evidence="3"/>
<evidence type="ECO:0000256" key="8">
    <source>
        <dbReference type="ARBA" id="ARBA00022840"/>
    </source>
</evidence>
<evidence type="ECO:0000256" key="3">
    <source>
        <dbReference type="ARBA" id="ARBA00012438"/>
    </source>
</evidence>
<organism evidence="11 12">
    <name type="scientific">Staphylococcus nepalensis</name>
    <dbReference type="NCBI Taxonomy" id="214473"/>
    <lineage>
        <taxon>Bacteria</taxon>
        <taxon>Bacillati</taxon>
        <taxon>Bacillota</taxon>
        <taxon>Bacilli</taxon>
        <taxon>Bacillales</taxon>
        <taxon>Staphylococcaceae</taxon>
        <taxon>Staphylococcus</taxon>
    </lineage>
</organism>
<dbReference type="InterPro" id="IPR005467">
    <property type="entry name" value="His_kinase_dom"/>
</dbReference>
<dbReference type="SMART" id="SM00388">
    <property type="entry name" value="HisKA"/>
    <property type="match status" value="1"/>
</dbReference>
<evidence type="ECO:0000256" key="2">
    <source>
        <dbReference type="ARBA" id="ARBA00004370"/>
    </source>
</evidence>
<dbReference type="GO" id="GO:0005524">
    <property type="term" value="F:ATP binding"/>
    <property type="evidence" value="ECO:0007669"/>
    <property type="project" value="UniProtKB-KW"/>
</dbReference>
<dbReference type="PANTHER" id="PTHR45453">
    <property type="entry name" value="PHOSPHATE REGULON SENSOR PROTEIN PHOR"/>
    <property type="match status" value="1"/>
</dbReference>
<dbReference type="AlphaFoldDB" id="A0A2T4S5X8"/>
<dbReference type="SUPFAM" id="SSF47384">
    <property type="entry name" value="Homodimeric domain of signal transducing histidine kinase"/>
    <property type="match status" value="1"/>
</dbReference>
<comment type="catalytic activity">
    <reaction evidence="1">
        <text>ATP + protein L-histidine = ADP + protein N-phospho-L-histidine.</text>
        <dbReference type="EC" id="2.7.13.3"/>
    </reaction>
</comment>
<gene>
    <name evidence="11" type="ORF">BUZ61_16255</name>
</gene>
<dbReference type="RefSeq" id="WP_142402008.1">
    <property type="nucleotide sequence ID" value="NZ_PZHR01000613.1"/>
</dbReference>
<keyword evidence="5" id="KW-0808">Transferase</keyword>
<keyword evidence="4" id="KW-0597">Phosphoprotein</keyword>
<dbReference type="GO" id="GO:0000155">
    <property type="term" value="F:phosphorelay sensor kinase activity"/>
    <property type="evidence" value="ECO:0007669"/>
    <property type="project" value="InterPro"/>
</dbReference>
<reference evidence="11 12" key="1">
    <citation type="journal article" date="2016" name="Front. Microbiol.">
        <title>Comprehensive Phylogenetic Analysis of Bovine Non-aureus Staphylococci Species Based on Whole-Genome Sequencing.</title>
        <authorList>
            <person name="Naushad S."/>
            <person name="Barkema H.W."/>
            <person name="Luby C."/>
            <person name="Condas L.A."/>
            <person name="Nobrega D.B."/>
            <person name="Carson D.A."/>
            <person name="De Buck J."/>
        </authorList>
    </citation>
    <scope>NUCLEOTIDE SEQUENCE [LARGE SCALE GENOMIC DNA]</scope>
    <source>
        <strain evidence="11 12">SNUC 4337</strain>
    </source>
</reference>
<dbReference type="InterPro" id="IPR050351">
    <property type="entry name" value="BphY/WalK/GraS-like"/>
</dbReference>
<accession>A0A2T4S5X8</accession>
<dbReference type="GO" id="GO:0005886">
    <property type="term" value="C:plasma membrane"/>
    <property type="evidence" value="ECO:0007669"/>
    <property type="project" value="TreeGrafter"/>
</dbReference>
<feature type="non-terminal residue" evidence="11">
    <location>
        <position position="181"/>
    </location>
</feature>
<dbReference type="Gene3D" id="3.30.565.10">
    <property type="entry name" value="Histidine kinase-like ATPase, C-terminal domain"/>
    <property type="match status" value="1"/>
</dbReference>
<dbReference type="GO" id="GO:0004721">
    <property type="term" value="F:phosphoprotein phosphatase activity"/>
    <property type="evidence" value="ECO:0007669"/>
    <property type="project" value="TreeGrafter"/>
</dbReference>
<feature type="non-terminal residue" evidence="11">
    <location>
        <position position="1"/>
    </location>
</feature>
<protein>
    <recommendedName>
        <fullName evidence="3">histidine kinase</fullName>
        <ecNumber evidence="3">2.7.13.3</ecNumber>
    </recommendedName>
</protein>
<dbReference type="Gene3D" id="1.10.287.130">
    <property type="match status" value="1"/>
</dbReference>
<dbReference type="Pfam" id="PF00512">
    <property type="entry name" value="HisKA"/>
    <property type="match status" value="1"/>
</dbReference>
<evidence type="ECO:0000256" key="1">
    <source>
        <dbReference type="ARBA" id="ARBA00000085"/>
    </source>
</evidence>
<proteinExistence type="predicted"/>
<evidence type="ECO:0000256" key="9">
    <source>
        <dbReference type="ARBA" id="ARBA00023012"/>
    </source>
</evidence>
<evidence type="ECO:0000256" key="4">
    <source>
        <dbReference type="ARBA" id="ARBA00022553"/>
    </source>
</evidence>
<keyword evidence="9" id="KW-0902">Two-component regulatory system</keyword>
<dbReference type="Proteomes" id="UP000240400">
    <property type="component" value="Unassembled WGS sequence"/>
</dbReference>
<evidence type="ECO:0000256" key="7">
    <source>
        <dbReference type="ARBA" id="ARBA00022777"/>
    </source>
</evidence>
<dbReference type="InterPro" id="IPR036097">
    <property type="entry name" value="HisK_dim/P_sf"/>
</dbReference>
<keyword evidence="8" id="KW-0067">ATP-binding</keyword>
<feature type="domain" description="Histidine kinase" evidence="10">
    <location>
        <begin position="38"/>
        <end position="181"/>
    </location>
</feature>
<keyword evidence="7 11" id="KW-0418">Kinase</keyword>
<dbReference type="SUPFAM" id="SSF55874">
    <property type="entry name" value="ATPase domain of HSP90 chaperone/DNA topoisomerase II/histidine kinase"/>
    <property type="match status" value="1"/>
</dbReference>
<evidence type="ECO:0000259" key="10">
    <source>
        <dbReference type="PROSITE" id="PS50109"/>
    </source>
</evidence>
<sequence length="181" mass="20974">IGFIFAFVLMIAMAYYFARRPVKVYEQLMQEQQTFIQNASHEMKTPVGSLLLGTQYLDMLEQNHLSQEGKETLAQMKSETKYLQQLVNTMMLETLQTDDLKPINLSQSFDETIRTVEMVHQTTIHKLYKPDLMFAIHPLHARQLLNILLENAHHHNDEHVQVRVSAFQTMNGVQIEVSDDG</sequence>
<evidence type="ECO:0000313" key="11">
    <source>
        <dbReference type="EMBL" id="PTK45539.1"/>
    </source>
</evidence>
<keyword evidence="6" id="KW-0547">Nucleotide-binding</keyword>
<dbReference type="GO" id="GO:0016036">
    <property type="term" value="P:cellular response to phosphate starvation"/>
    <property type="evidence" value="ECO:0007669"/>
    <property type="project" value="TreeGrafter"/>
</dbReference>
<dbReference type="EMBL" id="PZHR01000613">
    <property type="protein sequence ID" value="PTK45539.1"/>
    <property type="molecule type" value="Genomic_DNA"/>
</dbReference>